<dbReference type="OrthoDB" id="1926594at2759"/>
<evidence type="ECO:0000313" key="3">
    <source>
        <dbReference type="EMBL" id="ETO05328.1"/>
    </source>
</evidence>
<gene>
    <name evidence="3" type="ORF">RFI_32067</name>
</gene>
<evidence type="ECO:0000313" key="4">
    <source>
        <dbReference type="Proteomes" id="UP000023152"/>
    </source>
</evidence>
<comment type="similarity">
    <text evidence="1">Belongs to the LDH/MDH superfamily. MDH type 2 family.</text>
</comment>
<accession>X6LTT6</accession>
<keyword evidence="2" id="KW-0560">Oxidoreductase</keyword>
<dbReference type="InterPro" id="IPR036291">
    <property type="entry name" value="NAD(P)-bd_dom_sf"/>
</dbReference>
<dbReference type="GO" id="GO:0006108">
    <property type="term" value="P:malate metabolic process"/>
    <property type="evidence" value="ECO:0007669"/>
    <property type="project" value="InterPro"/>
</dbReference>
<reference evidence="3 4" key="1">
    <citation type="journal article" date="2013" name="Curr. Biol.">
        <title>The Genome of the Foraminiferan Reticulomyxa filosa.</title>
        <authorList>
            <person name="Glockner G."/>
            <person name="Hulsmann N."/>
            <person name="Schleicher M."/>
            <person name="Noegel A.A."/>
            <person name="Eichinger L."/>
            <person name="Gallinger C."/>
            <person name="Pawlowski J."/>
            <person name="Sierra R."/>
            <person name="Euteneuer U."/>
            <person name="Pillet L."/>
            <person name="Moustafa A."/>
            <person name="Platzer M."/>
            <person name="Groth M."/>
            <person name="Szafranski K."/>
            <person name="Schliwa M."/>
        </authorList>
    </citation>
    <scope>NUCLEOTIDE SEQUENCE [LARGE SCALE GENOMIC DNA]</scope>
</reference>
<dbReference type="EMBL" id="ASPP01028257">
    <property type="protein sequence ID" value="ETO05328.1"/>
    <property type="molecule type" value="Genomic_DNA"/>
</dbReference>
<name>X6LTT6_RETFI</name>
<dbReference type="PANTHER" id="PTHR23382">
    <property type="entry name" value="MALATE DEHYDROGENASE"/>
    <property type="match status" value="1"/>
</dbReference>
<keyword evidence="4" id="KW-1185">Reference proteome</keyword>
<dbReference type="Gene3D" id="3.40.50.720">
    <property type="entry name" value="NAD(P)-binding Rossmann-like Domain"/>
    <property type="match status" value="1"/>
</dbReference>
<protein>
    <submittedName>
        <fullName evidence="3">Malate dehydrogenase</fullName>
    </submittedName>
</protein>
<comment type="caution">
    <text evidence="3">The sequence shown here is derived from an EMBL/GenBank/DDBJ whole genome shotgun (WGS) entry which is preliminary data.</text>
</comment>
<dbReference type="SUPFAM" id="SSF51735">
    <property type="entry name" value="NAD(P)-binding Rossmann-fold domains"/>
    <property type="match status" value="1"/>
</dbReference>
<dbReference type="GO" id="GO:0016615">
    <property type="term" value="F:malate dehydrogenase activity"/>
    <property type="evidence" value="ECO:0007669"/>
    <property type="project" value="InterPro"/>
</dbReference>
<organism evidence="3 4">
    <name type="scientific">Reticulomyxa filosa</name>
    <dbReference type="NCBI Taxonomy" id="46433"/>
    <lineage>
        <taxon>Eukaryota</taxon>
        <taxon>Sar</taxon>
        <taxon>Rhizaria</taxon>
        <taxon>Retaria</taxon>
        <taxon>Foraminifera</taxon>
        <taxon>Monothalamids</taxon>
        <taxon>Reticulomyxidae</taxon>
        <taxon>Reticulomyxa</taxon>
    </lineage>
</organism>
<dbReference type="AlphaFoldDB" id="X6LTT6"/>
<evidence type="ECO:0000256" key="2">
    <source>
        <dbReference type="ARBA" id="ARBA00023002"/>
    </source>
</evidence>
<feature type="non-terminal residue" evidence="3">
    <location>
        <position position="1"/>
    </location>
</feature>
<proteinExistence type="inferred from homology"/>
<dbReference type="InterPro" id="IPR010945">
    <property type="entry name" value="Malate_DH_type2"/>
</dbReference>
<sequence>FVAKWRVLASSKRTFLSDLIGIDVFRWKKKKDDLAELRALEHIQSKPQTIKVAVTGASGNIGYALLFHLASGEMFEKNQRVQINSNDLSSMVPKVNRVAMELYMIVVFPNLEGILIIDSLERGDTEDAKWQDVQLGGFLNEAYEAQNLKIARNLLATTAFSVNQSRHYSGLQKLEDDEQQESEEEETTVIIEESRQITITSEQFNKALTISIGIVEEIENGFGIISCRYFVCFFLLIHLKHQSKKKKQRFFLYLYL</sequence>
<evidence type="ECO:0000256" key="1">
    <source>
        <dbReference type="ARBA" id="ARBA00009613"/>
    </source>
</evidence>
<dbReference type="Proteomes" id="UP000023152">
    <property type="component" value="Unassembled WGS sequence"/>
</dbReference>